<dbReference type="EMBL" id="LAZR01052560">
    <property type="protein sequence ID" value="KKK82681.1"/>
    <property type="molecule type" value="Genomic_DNA"/>
</dbReference>
<name>A0A0F9BE24_9ZZZZ</name>
<sequence length="40" mass="4710">MLNSDVLAATGDLFVWWQIPLVILLGIVIFLYVIYRRKQM</sequence>
<evidence type="ECO:0000256" key="1">
    <source>
        <dbReference type="SAM" id="Phobius"/>
    </source>
</evidence>
<gene>
    <name evidence="2" type="ORF">LCGC14_2800970</name>
</gene>
<comment type="caution">
    <text evidence="2">The sequence shown here is derived from an EMBL/GenBank/DDBJ whole genome shotgun (WGS) entry which is preliminary data.</text>
</comment>
<proteinExistence type="predicted"/>
<keyword evidence="1" id="KW-0472">Membrane</keyword>
<keyword evidence="1" id="KW-0812">Transmembrane</keyword>
<feature type="transmembrane region" description="Helical" evidence="1">
    <location>
        <begin position="15"/>
        <end position="35"/>
    </location>
</feature>
<reference evidence="2" key="1">
    <citation type="journal article" date="2015" name="Nature">
        <title>Complex archaea that bridge the gap between prokaryotes and eukaryotes.</title>
        <authorList>
            <person name="Spang A."/>
            <person name="Saw J.H."/>
            <person name="Jorgensen S.L."/>
            <person name="Zaremba-Niedzwiedzka K."/>
            <person name="Martijn J."/>
            <person name="Lind A.E."/>
            <person name="van Eijk R."/>
            <person name="Schleper C."/>
            <person name="Guy L."/>
            <person name="Ettema T.J."/>
        </authorList>
    </citation>
    <scope>NUCLEOTIDE SEQUENCE</scope>
</reference>
<organism evidence="2">
    <name type="scientific">marine sediment metagenome</name>
    <dbReference type="NCBI Taxonomy" id="412755"/>
    <lineage>
        <taxon>unclassified sequences</taxon>
        <taxon>metagenomes</taxon>
        <taxon>ecological metagenomes</taxon>
    </lineage>
</organism>
<protein>
    <submittedName>
        <fullName evidence="2">Uncharacterized protein</fullName>
    </submittedName>
</protein>
<keyword evidence="1" id="KW-1133">Transmembrane helix</keyword>
<accession>A0A0F9BE24</accession>
<dbReference type="AlphaFoldDB" id="A0A0F9BE24"/>
<evidence type="ECO:0000313" key="2">
    <source>
        <dbReference type="EMBL" id="KKK82681.1"/>
    </source>
</evidence>